<dbReference type="PANTHER" id="PTHR44757:SF2">
    <property type="entry name" value="BIOFILM ARCHITECTURE MAINTENANCE PROTEIN MBAA"/>
    <property type="match status" value="1"/>
</dbReference>
<dbReference type="SUPFAM" id="SSF141868">
    <property type="entry name" value="EAL domain-like"/>
    <property type="match status" value="1"/>
</dbReference>
<feature type="domain" description="GGDEF" evidence="3">
    <location>
        <begin position="193"/>
        <end position="326"/>
    </location>
</feature>
<dbReference type="Pfam" id="PF00563">
    <property type="entry name" value="EAL"/>
    <property type="match status" value="1"/>
</dbReference>
<dbReference type="InterPro" id="IPR013656">
    <property type="entry name" value="PAS_4"/>
</dbReference>
<feature type="region of interest" description="Disordered" evidence="1">
    <location>
        <begin position="1"/>
        <end position="21"/>
    </location>
</feature>
<dbReference type="Gene3D" id="3.30.70.270">
    <property type="match status" value="1"/>
</dbReference>
<dbReference type="SUPFAM" id="SSF55785">
    <property type="entry name" value="PYP-like sensor domain (PAS domain)"/>
    <property type="match status" value="1"/>
</dbReference>
<protein>
    <submittedName>
        <fullName evidence="4">Bifunctional diguanylate cyclase/phosphodiesterase</fullName>
    </submittedName>
</protein>
<dbReference type="EMBL" id="JBHRYE010000008">
    <property type="protein sequence ID" value="MFC3670724.1"/>
    <property type="molecule type" value="Genomic_DNA"/>
</dbReference>
<dbReference type="Proteomes" id="UP001595683">
    <property type="component" value="Unassembled WGS sequence"/>
</dbReference>
<dbReference type="InterPro" id="IPR000014">
    <property type="entry name" value="PAS"/>
</dbReference>
<comment type="caution">
    <text evidence="4">The sequence shown here is derived from an EMBL/GenBank/DDBJ whole genome shotgun (WGS) entry which is preliminary data.</text>
</comment>
<gene>
    <name evidence="4" type="ORF">ACFOOT_04750</name>
</gene>
<dbReference type="Pfam" id="PF00990">
    <property type="entry name" value="GGDEF"/>
    <property type="match status" value="1"/>
</dbReference>
<dbReference type="Gene3D" id="3.20.20.450">
    <property type="entry name" value="EAL domain"/>
    <property type="match status" value="1"/>
</dbReference>
<organism evidence="4 5">
    <name type="scientific">Novosphingobium pokkalii</name>
    <dbReference type="NCBI Taxonomy" id="1770194"/>
    <lineage>
        <taxon>Bacteria</taxon>
        <taxon>Pseudomonadati</taxon>
        <taxon>Pseudomonadota</taxon>
        <taxon>Alphaproteobacteria</taxon>
        <taxon>Sphingomonadales</taxon>
        <taxon>Sphingomonadaceae</taxon>
        <taxon>Novosphingobium</taxon>
    </lineage>
</organism>
<evidence type="ECO:0000259" key="2">
    <source>
        <dbReference type="PROSITE" id="PS50883"/>
    </source>
</evidence>
<dbReference type="InterPro" id="IPR035919">
    <property type="entry name" value="EAL_sf"/>
</dbReference>
<dbReference type="RefSeq" id="WP_191322736.1">
    <property type="nucleotide sequence ID" value="NZ_BMZP01000002.1"/>
</dbReference>
<dbReference type="SUPFAM" id="SSF55073">
    <property type="entry name" value="Nucleotide cyclase"/>
    <property type="match status" value="1"/>
</dbReference>
<accession>A0ABV7UZY8</accession>
<dbReference type="InterPro" id="IPR052155">
    <property type="entry name" value="Biofilm_reg_signaling"/>
</dbReference>
<evidence type="ECO:0000313" key="4">
    <source>
        <dbReference type="EMBL" id="MFC3670724.1"/>
    </source>
</evidence>
<dbReference type="Gene3D" id="3.30.450.20">
    <property type="entry name" value="PAS domain"/>
    <property type="match status" value="1"/>
</dbReference>
<feature type="domain" description="EAL" evidence="2">
    <location>
        <begin position="335"/>
        <end position="586"/>
    </location>
</feature>
<reference evidence="5" key="1">
    <citation type="journal article" date="2019" name="Int. J. Syst. Evol. Microbiol.">
        <title>The Global Catalogue of Microorganisms (GCM) 10K type strain sequencing project: providing services to taxonomists for standard genome sequencing and annotation.</title>
        <authorList>
            <consortium name="The Broad Institute Genomics Platform"/>
            <consortium name="The Broad Institute Genome Sequencing Center for Infectious Disease"/>
            <person name="Wu L."/>
            <person name="Ma J."/>
        </authorList>
    </citation>
    <scope>NUCLEOTIDE SEQUENCE [LARGE SCALE GENOMIC DNA]</scope>
    <source>
        <strain evidence="5">KCTC 42224</strain>
    </source>
</reference>
<name>A0ABV7UZY8_9SPHN</name>
<dbReference type="CDD" id="cd01948">
    <property type="entry name" value="EAL"/>
    <property type="match status" value="1"/>
</dbReference>
<dbReference type="InterPro" id="IPR001633">
    <property type="entry name" value="EAL_dom"/>
</dbReference>
<dbReference type="PROSITE" id="PS50883">
    <property type="entry name" value="EAL"/>
    <property type="match status" value="1"/>
</dbReference>
<dbReference type="InterPro" id="IPR000160">
    <property type="entry name" value="GGDEF_dom"/>
</dbReference>
<sequence length="739" mass="79777">MVIRRMAWGRPGNSGSNETRGLASEGLSGLVPDHAAALCHAYESLGLGAFWSSDAEGRLTYLSPAARALLATDGDPVGRTLLDLFHNEDGASEAGSERSLRFVLARRTRFERLIVRSGAAARPRWWSLSGEAVHHRGQFAGFHGHCADISDQRRDAEETSRLALHDPLTGLANRRHMHQTLARTLAALAPARRACATMLIDLDRFKQVNDTLGHAAGDALLKQVADRLVRLVGDASRVCRLGGDEFQIILPEVEDRGRLGELAEALIEDLSQPYFIDGSRCLIGASIGVAIAPFDGGAADDLVRSADLALYAAKGSGRGRFRFFSSDLLKAAEERKALEEDLHDALAQGQFAVHYQPIVKAQTNQVIGVEALLRWNHPEHGAISPARFIPIAEESNLIRSIGEWVLRKACSDAAGWGVPLRVAVNVSPVQFADQAFPMLVASALAQSGLDPARLELEITEGVFLEEGGLTDARFKALKNLGVRLALDDFGTGYSSLGYLKSAPFDKIKIDQSFVQGATQPASRNRAIITAIVALAQALDMETTAEGVESFDQFDLMKALCVSHVQGFIYSEPLANEAFVAALGGGDWIIEPSGPARQRHQRQAMFRRVGVVHEDHYYPVVLRNLSKSGALIEGLIEVPLDTPFVLDLGDGQLVVARVRRSQGHQQGLEFEQELVSDGNGGLCTRYRVSPYQLSAAGLTLGAGPNGPMQINRGPNAKVTMPAFAMATDWNGAALGWTEAA</sequence>
<evidence type="ECO:0000256" key="1">
    <source>
        <dbReference type="SAM" id="MobiDB-lite"/>
    </source>
</evidence>
<dbReference type="PROSITE" id="PS50887">
    <property type="entry name" value="GGDEF"/>
    <property type="match status" value="1"/>
</dbReference>
<dbReference type="SMART" id="SM00052">
    <property type="entry name" value="EAL"/>
    <property type="match status" value="1"/>
</dbReference>
<dbReference type="CDD" id="cd01949">
    <property type="entry name" value="GGDEF"/>
    <property type="match status" value="1"/>
</dbReference>
<dbReference type="InterPro" id="IPR035965">
    <property type="entry name" value="PAS-like_dom_sf"/>
</dbReference>
<proteinExistence type="predicted"/>
<dbReference type="InterPro" id="IPR029787">
    <property type="entry name" value="Nucleotide_cyclase"/>
</dbReference>
<evidence type="ECO:0000259" key="3">
    <source>
        <dbReference type="PROSITE" id="PS50887"/>
    </source>
</evidence>
<dbReference type="Pfam" id="PF08448">
    <property type="entry name" value="PAS_4"/>
    <property type="match status" value="1"/>
</dbReference>
<dbReference type="PANTHER" id="PTHR44757">
    <property type="entry name" value="DIGUANYLATE CYCLASE DGCP"/>
    <property type="match status" value="1"/>
</dbReference>
<evidence type="ECO:0000313" key="5">
    <source>
        <dbReference type="Proteomes" id="UP001595683"/>
    </source>
</evidence>
<dbReference type="SMART" id="SM00267">
    <property type="entry name" value="GGDEF"/>
    <property type="match status" value="1"/>
</dbReference>
<keyword evidence="5" id="KW-1185">Reference proteome</keyword>
<dbReference type="InterPro" id="IPR043128">
    <property type="entry name" value="Rev_trsase/Diguanyl_cyclase"/>
</dbReference>
<dbReference type="SUPFAM" id="SSF141371">
    <property type="entry name" value="PilZ domain-like"/>
    <property type="match status" value="1"/>
</dbReference>
<dbReference type="NCBIfam" id="TIGR00254">
    <property type="entry name" value="GGDEF"/>
    <property type="match status" value="1"/>
</dbReference>
<dbReference type="CDD" id="cd00130">
    <property type="entry name" value="PAS"/>
    <property type="match status" value="1"/>
</dbReference>